<keyword evidence="2" id="KW-0328">Glycosyltransferase</keyword>
<dbReference type="GO" id="GO:0140096">
    <property type="term" value="F:catalytic activity, acting on a protein"/>
    <property type="evidence" value="ECO:0007669"/>
    <property type="project" value="UniProtKB-ARBA"/>
</dbReference>
<evidence type="ECO:0000259" key="1">
    <source>
        <dbReference type="Pfam" id="PF13393"/>
    </source>
</evidence>
<reference evidence="2 3" key="1">
    <citation type="submission" date="2017-04" db="EMBL/GenBank/DDBJ databases">
        <authorList>
            <person name="Veseli I.A."/>
            <person name="Tang C."/>
            <person name="Pombert J.-F."/>
        </authorList>
    </citation>
    <scope>NUCLEOTIDE SEQUENCE [LARGE SCALE GENOMIC DNA]</scope>
    <source>
        <strain evidence="2 3">ATCC 700373</strain>
    </source>
</reference>
<protein>
    <submittedName>
        <fullName evidence="2">ATP phosphoribosyltransferase regulatory subunit</fullName>
    </submittedName>
</protein>
<evidence type="ECO:0000313" key="2">
    <source>
        <dbReference type="EMBL" id="ARJ50674.1"/>
    </source>
</evidence>
<dbReference type="NCBIfam" id="NF008947">
    <property type="entry name" value="PRK12294.1"/>
    <property type="match status" value="1"/>
</dbReference>
<keyword evidence="3" id="KW-1185">Reference proteome</keyword>
<proteinExistence type="predicted"/>
<gene>
    <name evidence="2" type="primary">hisZ</name>
    <name evidence="2" type="ORF">B5P37_04745</name>
</gene>
<accession>A0AAC9RS58</accession>
<dbReference type="Pfam" id="PF13393">
    <property type="entry name" value="tRNA-synt_His"/>
    <property type="match status" value="1"/>
</dbReference>
<dbReference type="Proteomes" id="UP000242864">
    <property type="component" value="Chromosome"/>
</dbReference>
<dbReference type="SUPFAM" id="SSF55681">
    <property type="entry name" value="Class II aaRS and biotin synthetases"/>
    <property type="match status" value="1"/>
</dbReference>
<dbReference type="InterPro" id="IPR041715">
    <property type="entry name" value="HisRS-like_core"/>
</dbReference>
<feature type="domain" description="Class II Histidinyl-tRNA synthetase (HisRS)-like catalytic core" evidence="1">
    <location>
        <begin position="8"/>
        <end position="264"/>
    </location>
</feature>
<name>A0AAC9RS58_9STAP</name>
<dbReference type="RefSeq" id="WP_085237152.1">
    <property type="nucleotide sequence ID" value="NZ_CP020773.1"/>
</dbReference>
<dbReference type="Gene3D" id="3.30.930.10">
    <property type="entry name" value="Bira Bifunctional Protein, Domain 2"/>
    <property type="match status" value="1"/>
</dbReference>
<dbReference type="KEGG" id="slz:B5P37_04745"/>
<evidence type="ECO:0000313" key="3">
    <source>
        <dbReference type="Proteomes" id="UP000242864"/>
    </source>
</evidence>
<dbReference type="GO" id="GO:0016757">
    <property type="term" value="F:glycosyltransferase activity"/>
    <property type="evidence" value="ECO:0007669"/>
    <property type="project" value="UniProtKB-KW"/>
</dbReference>
<dbReference type="EMBL" id="CP020773">
    <property type="protein sequence ID" value="ARJ50674.1"/>
    <property type="molecule type" value="Genomic_DNA"/>
</dbReference>
<keyword evidence="2" id="KW-0808">Transferase</keyword>
<sequence length="270" mass="31345">MVQDFIQNKRYEIQFLELAASNHFQPIDTAFIETLVWDELSSDDLSQMKERSIWQADHTLFALRNDFTDQLVRYSQHYTLDHRAVAYTGPIVRHQQVVTQLGLECYQPHVQDMYRAFETFQQFIEDVLQDHIAYIVIGHYELIELLLGQEAPSPQLMTWISQRNISALKKALGLSHPVVKLLLTPTHQQLALLNTLYPHDNTMIQSLNRWHTYFKSINIPTIHLDITPQPPRSYYKGTFIHGHLKKRSLVLTGGYYNGPLEGFGLGLTLQ</sequence>
<dbReference type="AlphaFoldDB" id="A0AAC9RS58"/>
<organism evidence="2 3">
    <name type="scientific">Staphylococcus lutrae</name>
    <dbReference type="NCBI Taxonomy" id="155085"/>
    <lineage>
        <taxon>Bacteria</taxon>
        <taxon>Bacillati</taxon>
        <taxon>Bacillota</taxon>
        <taxon>Bacilli</taxon>
        <taxon>Bacillales</taxon>
        <taxon>Staphylococcaceae</taxon>
        <taxon>Staphylococcus</taxon>
    </lineage>
</organism>
<dbReference type="InterPro" id="IPR045864">
    <property type="entry name" value="aa-tRNA-synth_II/BPL/LPL"/>
</dbReference>